<keyword evidence="1" id="KW-0472">Membrane</keyword>
<feature type="transmembrane region" description="Helical" evidence="1">
    <location>
        <begin position="86"/>
        <end position="106"/>
    </location>
</feature>
<proteinExistence type="predicted"/>
<keyword evidence="1" id="KW-1133">Transmembrane helix</keyword>
<accession>A0A1L9B9N7</accession>
<comment type="caution">
    <text evidence="2">The sequence shown here is derived from an EMBL/GenBank/DDBJ whole genome shotgun (WGS) entry which is preliminary data.</text>
</comment>
<name>A0A1L9B9N7_9BACT</name>
<protein>
    <submittedName>
        <fullName evidence="2">Uncharacterized protein</fullName>
    </submittedName>
</protein>
<dbReference type="Proteomes" id="UP000182229">
    <property type="component" value="Unassembled WGS sequence"/>
</dbReference>
<feature type="transmembrane region" description="Helical" evidence="1">
    <location>
        <begin position="112"/>
        <end position="132"/>
    </location>
</feature>
<reference evidence="2 3" key="2">
    <citation type="submission" date="2016-12" db="EMBL/GenBank/DDBJ databases">
        <title>Draft Genome Sequence of Cystobacter ferrugineus Strain Cbfe23.</title>
        <authorList>
            <person name="Akbar S."/>
            <person name="Dowd S.E."/>
            <person name="Stevens D.C."/>
        </authorList>
    </citation>
    <scope>NUCLEOTIDE SEQUENCE [LARGE SCALE GENOMIC DNA]</scope>
    <source>
        <strain evidence="2 3">Cbfe23</strain>
    </source>
</reference>
<reference evidence="3" key="1">
    <citation type="submission" date="2016-11" db="EMBL/GenBank/DDBJ databases">
        <authorList>
            <person name="Shukria A."/>
            <person name="Stevens D.C."/>
        </authorList>
    </citation>
    <scope>NUCLEOTIDE SEQUENCE [LARGE SCALE GENOMIC DNA]</scope>
    <source>
        <strain evidence="3">Cbfe23</strain>
    </source>
</reference>
<keyword evidence="3" id="KW-1185">Reference proteome</keyword>
<feature type="transmembrane region" description="Helical" evidence="1">
    <location>
        <begin position="12"/>
        <end position="36"/>
    </location>
</feature>
<dbReference type="EMBL" id="MPIN01000005">
    <property type="protein sequence ID" value="OJH38913.1"/>
    <property type="molecule type" value="Genomic_DNA"/>
</dbReference>
<keyword evidence="1" id="KW-0812">Transmembrane</keyword>
<evidence type="ECO:0000313" key="2">
    <source>
        <dbReference type="EMBL" id="OJH38913.1"/>
    </source>
</evidence>
<evidence type="ECO:0000313" key="3">
    <source>
        <dbReference type="Proteomes" id="UP000182229"/>
    </source>
</evidence>
<gene>
    <name evidence="2" type="ORF">BON30_22125</name>
</gene>
<feature type="transmembrane region" description="Helical" evidence="1">
    <location>
        <begin position="56"/>
        <end position="74"/>
    </location>
</feature>
<evidence type="ECO:0000256" key="1">
    <source>
        <dbReference type="SAM" id="Phobius"/>
    </source>
</evidence>
<organism evidence="2 3">
    <name type="scientific">Cystobacter ferrugineus</name>
    <dbReference type="NCBI Taxonomy" id="83449"/>
    <lineage>
        <taxon>Bacteria</taxon>
        <taxon>Pseudomonadati</taxon>
        <taxon>Myxococcota</taxon>
        <taxon>Myxococcia</taxon>
        <taxon>Myxococcales</taxon>
        <taxon>Cystobacterineae</taxon>
        <taxon>Archangiaceae</taxon>
        <taxon>Cystobacter</taxon>
    </lineage>
</organism>
<dbReference type="AlphaFoldDB" id="A0A1L9B9N7"/>
<sequence length="165" mass="16939">MRFRAPLGQRMITEVGAGIVTALAGGAVGGLAGFWLCDRWGVGRGVSGDLECGQGLILGAVLGIVEGYGLGVWWGGEVMGGDGHLLHTLLGANLGAVLSTVVMVAAYPSLTVLPLVVLASVMLGSHLGYELFQRPAPAKVASRPFLQPMVSFSAHGAMLGWGGHF</sequence>